<organism evidence="2 3">
    <name type="scientific">Pocillopora meandrina</name>
    <dbReference type="NCBI Taxonomy" id="46732"/>
    <lineage>
        <taxon>Eukaryota</taxon>
        <taxon>Metazoa</taxon>
        <taxon>Cnidaria</taxon>
        <taxon>Anthozoa</taxon>
        <taxon>Hexacorallia</taxon>
        <taxon>Scleractinia</taxon>
        <taxon>Astrocoeniina</taxon>
        <taxon>Pocilloporidae</taxon>
        <taxon>Pocillopora</taxon>
    </lineage>
</organism>
<dbReference type="PANTHER" id="PTHR24637">
    <property type="entry name" value="COLLAGEN"/>
    <property type="match status" value="1"/>
</dbReference>
<accession>A0AAU9XDZ3</accession>
<feature type="compositionally biased region" description="Low complexity" evidence="1">
    <location>
        <begin position="1370"/>
        <end position="1380"/>
    </location>
</feature>
<evidence type="ECO:0000313" key="2">
    <source>
        <dbReference type="EMBL" id="CAH3143215.1"/>
    </source>
</evidence>
<name>A0AAU9XDZ3_9CNID</name>
<feature type="compositionally biased region" description="Polar residues" evidence="1">
    <location>
        <begin position="1397"/>
        <end position="1413"/>
    </location>
</feature>
<reference evidence="2 3" key="1">
    <citation type="submission" date="2022-05" db="EMBL/GenBank/DDBJ databases">
        <authorList>
            <consortium name="Genoscope - CEA"/>
            <person name="William W."/>
        </authorList>
    </citation>
    <scope>NUCLEOTIDE SEQUENCE [LARGE SCALE GENOMIC DNA]</scope>
</reference>
<evidence type="ECO:0000313" key="3">
    <source>
        <dbReference type="Proteomes" id="UP001159428"/>
    </source>
</evidence>
<dbReference type="InterPro" id="IPR008160">
    <property type="entry name" value="Collagen"/>
</dbReference>
<dbReference type="Pfam" id="PF01391">
    <property type="entry name" value="Collagen"/>
    <property type="match status" value="1"/>
</dbReference>
<feature type="region of interest" description="Disordered" evidence="1">
    <location>
        <begin position="1348"/>
        <end position="1439"/>
    </location>
</feature>
<evidence type="ECO:0000256" key="1">
    <source>
        <dbReference type="SAM" id="MobiDB-lite"/>
    </source>
</evidence>
<protein>
    <submittedName>
        <fullName evidence="2">Uncharacterized protein</fullName>
    </submittedName>
</protein>
<proteinExistence type="predicted"/>
<dbReference type="EMBL" id="CALNXJ010000037">
    <property type="protein sequence ID" value="CAH3143215.1"/>
    <property type="molecule type" value="Genomic_DNA"/>
</dbReference>
<comment type="caution">
    <text evidence="2">The sequence shown here is derived from an EMBL/GenBank/DDBJ whole genome shotgun (WGS) entry which is preliminary data.</text>
</comment>
<gene>
    <name evidence="2" type="ORF">PMEA_00020494</name>
</gene>
<dbReference type="Proteomes" id="UP001159428">
    <property type="component" value="Unassembled WGS sequence"/>
</dbReference>
<keyword evidence="3" id="KW-1185">Reference proteome</keyword>
<sequence length="1905" mass="213515">MDVTAFKKNIDLKMENRRKKLEIRKKIQEYKDVKQGLAIQREEQFKPIVEEVKQVKETIDDRQDRLIKKLDENQKSLTQDLSLLKELDTFESLPDSPTAIEPPPKPKLKIPDPHNGFSQDELNYIQTSGFPTPNEAFKQMLEDEFDLDKLEDDVNDKIARAKHIKAGRSKNKIKNKDEIEDLTRQIDTLKKYINRINLLAQGEKILVTQKGKGHSKRKYTQKKRNAYKVDKGQYGGLFINPLKLINEMFVEASDPSTGDVVYERQGDKTIVDLLTKRYNPKGYYSPNALQIFTDLNRLANIPIHKSSGKSKLTGGAVMFTNYQDMKDRLVKIVGSINAEILYMMDIPIYLSSLNANKGPSHDFTTTFNPVMNLKPNKKYFIALDEIAMSYSWYNVSNSYDNNTLKYSHDSGKTWHTIKLPDGNFSYTELNAYVQRVLEGAKHSKTGVTIRFIPALFKVLMEVEAGYQVDLQTGNFAELIGFTKKIVTSTSYGENLPYITRSVDDIYIRTNIISNSVVGDESGKFILQNHNDNQTLQEGEGIFDTLKNIGTKVATKLTGKAAKEIAKKAATTAFEKGAEQIGEKTGQLIGEKIYDKFTKTDKPQVIQSIKEDKPQITQSHKEDKGEQLMRELQKDKKPNFFIKKKSILIFKMSSLRTANLSKRYDYYSYDLDNPLQTALANNAYQKKDGYKFTVNALTSSDTVADWYNAYLEMDFKITKMDNTTFAADDAAGIINGGFSLVKDIKASFESTRVLDVPSANHVTNVKNLTEFSDEHSKKVGPRQFYYPDTATGAVIQKYTTLQLDGNAQNITPTDNTNYNKGFTKRKILLSAGAENNIHLPLNRFGFFESLEERIPPNAKVNIEVRLEDDANVLFRSNAAAAGRYIVTKFRLWVPFLKLNELGEKTYIEKFLKPYSWSYMKEQLVDSGPLRQKNGTFRITTAVERPKHVFIWVLNATKFSNQEQNMLVFNTFNIANARYFTKAQLQLQGGEKYPDQQLDPSTELTRAWRDLLDYGRFVGNFDMFGSTIDLKKFKDLYGILYFDLTRKEEDIQKFTTGLNFEYSLNDTPNADYHIYALIYHEEEISVEVMSGKALIRKMKLVKAFKEKSPITLRLSHNELSGSDEMMLTQTQIKKIQKAMGLGKGVDLKISKTQITKVAQKGGSLLSSLLTLGTKLLPKAMNLATKALPGLATGALSSLGNFATDKILGAGQSGGMMIPHSKIQQLIPYADHLSEKQKRDIAMALQSGDDLKIKPTKRQSGGFIGTLLASIGVPLLLNALTGSGTGRGLHRNGNVYGKGLQNRPVWFPPTMMDAPVPTIGRGVKKGKKKQKGQGLFYKTMTYSDGYHQITHKQKGEGKEGPEGPPGPKGQKGDTGPQGPKGDTGSQGSKGDQGLKGDTGPQGSQGLQGQKGDTGSQGPKGDTGARGPAGPRGSNANLSNYLDKTKGGSIQKALNFTSLNQNDRQITGISDQPANGTRVVNLNKLNTELNKKVDTTTFNTSITKKSDSNDVILRNGSQSMTGNLNLGNNKAINSAEPTSGSDLCNKTYVDTYVNNQLSHSVSNKLKNDLDFIMKDSEFSDEDDITGKAMSTKDFHNFNKKVKPYELKLDSSKGYFSSRFGANMYSAAKSEYTVVCEVWWDSNKIDYNSSDVTATSSVETIARQRSNKFSNHIRTLIHLTKWSSATPNYLMFDLVFKYKQGQSYDQKLDVWVVIYGTKGYHNNIPVEVYDRWYSLGNGKLTFYPETVLSNEPTTDKNPTTKKYVDTKAKKIWYRGKLAHNNLTTVKFYVNGTSNHTTNVSQSDNADFTVNSSDTTKLIVNNAGLYLITFIDGMQSTRASNLKFVLGNKFVDTNSGGLTIPLVNTSRSWKTTMNTVMLYFQANTSLKIESDNNNTVFDGLNFSYIMLAKQD</sequence>